<evidence type="ECO:0000256" key="6">
    <source>
        <dbReference type="ARBA" id="ARBA00023288"/>
    </source>
</evidence>
<reference evidence="7 8" key="2">
    <citation type="journal article" date="2006" name="J. Microbiol. Methods">
        <title>Genomic flank-sequencing of plasposon insertion sites for rapid identification of functional genes.</title>
        <authorList>
            <person name="Leveau J.H."/>
            <person name="Gerards S."/>
            <person name="Fritsche K."/>
            <person name="Zondag G."/>
            <person name="van Veen J.A."/>
        </authorList>
    </citation>
    <scope>NUCLEOTIDE SEQUENCE [LARGE SCALE GENOMIC DNA]</scope>
    <source>
        <strain evidence="7 8">Ter331</strain>
    </source>
</reference>
<dbReference type="CDD" id="cd13598">
    <property type="entry name" value="PBP2_lipoprotein_IlpA_like"/>
    <property type="match status" value="1"/>
</dbReference>
<organism evidence="7 8">
    <name type="scientific">Collimonas fungivorans (strain Ter331)</name>
    <dbReference type="NCBI Taxonomy" id="1005048"/>
    <lineage>
        <taxon>Bacteria</taxon>
        <taxon>Pseudomonadati</taxon>
        <taxon>Pseudomonadota</taxon>
        <taxon>Betaproteobacteria</taxon>
        <taxon>Burkholderiales</taxon>
        <taxon>Oxalobacteraceae</taxon>
        <taxon>Collimonas</taxon>
    </lineage>
</organism>
<reference evidence="7 8" key="4">
    <citation type="journal article" date="2010" name="Environ. Microbiol.">
        <title>The bacterial genus Collimonas: mycophagy, weathering and other adaptive solutions to life in oligotrophic soil environments.</title>
        <authorList>
            <person name="Leveau J.H."/>
            <person name="Uroz S."/>
            <person name="de Boer W."/>
        </authorList>
    </citation>
    <scope>NUCLEOTIDE SEQUENCE [LARGE SCALE GENOMIC DNA]</scope>
    <source>
        <strain evidence="7 8">Ter331</strain>
    </source>
</reference>
<comment type="similarity">
    <text evidence="2">Belongs to the NlpA lipoprotein family.</text>
</comment>
<keyword evidence="5" id="KW-0564">Palmitate</keyword>
<evidence type="ECO:0000256" key="4">
    <source>
        <dbReference type="ARBA" id="ARBA00023136"/>
    </source>
</evidence>
<dbReference type="SUPFAM" id="SSF53850">
    <property type="entry name" value="Periplasmic binding protein-like II"/>
    <property type="match status" value="1"/>
</dbReference>
<accession>G0A7X2</accession>
<evidence type="ECO:0000313" key="8">
    <source>
        <dbReference type="Proteomes" id="UP000008392"/>
    </source>
</evidence>
<keyword evidence="8" id="KW-1185">Reference proteome</keyword>
<dbReference type="PANTHER" id="PTHR30429:SF1">
    <property type="entry name" value="D-METHIONINE-BINDING LIPOPROTEIN METQ-RELATED"/>
    <property type="match status" value="1"/>
</dbReference>
<dbReference type="Gene3D" id="3.40.190.10">
    <property type="entry name" value="Periplasmic binding protein-like II"/>
    <property type="match status" value="2"/>
</dbReference>
<dbReference type="PANTHER" id="PTHR30429">
    <property type="entry name" value="D-METHIONINE-BINDING LIPOPROTEIN METQ"/>
    <property type="match status" value="1"/>
</dbReference>
<dbReference type="KEGG" id="cfu:CFU_0044"/>
<dbReference type="GO" id="GO:0016020">
    <property type="term" value="C:membrane"/>
    <property type="evidence" value="ECO:0007669"/>
    <property type="project" value="UniProtKB-SubCell"/>
</dbReference>
<keyword evidence="6" id="KW-0449">Lipoprotein</keyword>
<evidence type="ECO:0000256" key="3">
    <source>
        <dbReference type="ARBA" id="ARBA00022729"/>
    </source>
</evidence>
<reference evidence="7 8" key="5">
    <citation type="journal article" date="2011" name="ISME J.">
        <title>Dual transcriptional profiling of a bacterial/fungal confrontation: Collimonas fungivorans versus Aspergillus niger.</title>
        <authorList>
            <person name="Mela F."/>
            <person name="Fritsche K."/>
            <person name="de Boer W."/>
            <person name="van Veen J.A."/>
            <person name="de Graaff L.H."/>
            <person name="van den Berg M."/>
            <person name="Leveau J.H."/>
        </authorList>
    </citation>
    <scope>NUCLEOTIDE SEQUENCE [LARGE SCALE GENOMIC DNA]</scope>
    <source>
        <strain evidence="7 8">Ter331</strain>
    </source>
</reference>
<dbReference type="Pfam" id="PF03180">
    <property type="entry name" value="Lipoprotein_9"/>
    <property type="match status" value="1"/>
</dbReference>
<gene>
    <name evidence="7" type="ordered locus">CFU_0044</name>
</gene>
<evidence type="ECO:0000256" key="1">
    <source>
        <dbReference type="ARBA" id="ARBA00004635"/>
    </source>
</evidence>
<dbReference type="RefSeq" id="WP_014004038.1">
    <property type="nucleotide sequence ID" value="NC_015856.1"/>
</dbReference>
<sequence length="254" mass="27396">MLAASLLGIVVPHAYAAPNVIRVGVTPGTHAEIMEQVRRLALTGGLKLEVVVFDDKNRIDAALAAGKIDAASFEDGPGFEAQRRRYALAGIGSTVTLPMALYSRKLKTLTQLQRGATIAIPADAAGTARALVLLQNFTLLTFSDRAGLHATLADITGNRLHLNIRQVPRSQLFAALEQVAFAVIDSADAAKAGLYPARDSIGIEDARSPWQNVLAVRAGDRNEPWVAPLLAAYHSEPVAKFILERYQDSVRRPW</sequence>
<dbReference type="eggNOG" id="COG1464">
    <property type="taxonomic scope" value="Bacteria"/>
</dbReference>
<dbReference type="HOGENOM" id="CLU_067080_3_0_4"/>
<keyword evidence="4" id="KW-0472">Membrane</keyword>
<dbReference type="STRING" id="1005048.CFU_0044"/>
<protein>
    <submittedName>
        <fullName evidence="7">Methionine ABC transporter substrate-binding protein</fullName>
    </submittedName>
</protein>
<dbReference type="InterPro" id="IPR004872">
    <property type="entry name" value="Lipoprotein_NlpA"/>
</dbReference>
<dbReference type="AlphaFoldDB" id="G0A7X2"/>
<dbReference type="EMBL" id="CP002745">
    <property type="protein sequence ID" value="AEK59883.1"/>
    <property type="molecule type" value="Genomic_DNA"/>
</dbReference>
<reference evidence="7 8" key="1">
    <citation type="journal article" date="2004" name="Environ. Microbiol.">
        <title>Phylogeny-function analysis of (meta)genomic libraries: screening for expression of ribosomal RNA genes by large-insert library fluorescent in situ hybridization (LIL-FISH).</title>
        <authorList>
            <person name="Leveau J.H."/>
            <person name="Gerards S."/>
            <person name="de Boer W."/>
            <person name="van Veen J.A."/>
        </authorList>
    </citation>
    <scope>NUCLEOTIDE SEQUENCE [LARGE SCALE GENOMIC DNA]</scope>
    <source>
        <strain evidence="7 8">Ter331</strain>
    </source>
</reference>
<reference evidence="8" key="6">
    <citation type="submission" date="2011-05" db="EMBL/GenBank/DDBJ databases">
        <title>Complete sequence of Collimonas fungivorans Ter331.</title>
        <authorList>
            <person name="Leveau J.H."/>
        </authorList>
    </citation>
    <scope>NUCLEOTIDE SEQUENCE [LARGE SCALE GENOMIC DNA]</scope>
    <source>
        <strain evidence="8">Ter331</strain>
    </source>
</reference>
<reference evidence="7 8" key="3">
    <citation type="journal article" date="2008" name="FEMS Microbiol. Ecol.">
        <title>Identification and characterization of genes underlying chitinolysis in Collimonas fungivorans Ter331.</title>
        <authorList>
            <person name="Fritsche K."/>
            <person name="de Boer W."/>
            <person name="Gerards S."/>
            <person name="van den Berg M."/>
            <person name="van Veen J.A."/>
            <person name="Leveau J.H."/>
        </authorList>
    </citation>
    <scope>NUCLEOTIDE SEQUENCE [LARGE SCALE GENOMIC DNA]</scope>
    <source>
        <strain evidence="7 8">Ter331</strain>
    </source>
</reference>
<proteinExistence type="inferred from homology"/>
<keyword evidence="3" id="KW-0732">Signal</keyword>
<evidence type="ECO:0000256" key="5">
    <source>
        <dbReference type="ARBA" id="ARBA00023139"/>
    </source>
</evidence>
<name>G0A7X2_COLFT</name>
<dbReference type="Proteomes" id="UP000008392">
    <property type="component" value="Chromosome"/>
</dbReference>
<comment type="subcellular location">
    <subcellularLocation>
        <location evidence="1">Membrane</location>
        <topology evidence="1">Lipid-anchor</topology>
    </subcellularLocation>
</comment>
<evidence type="ECO:0000313" key="7">
    <source>
        <dbReference type="EMBL" id="AEK59883.1"/>
    </source>
</evidence>
<evidence type="ECO:0000256" key="2">
    <source>
        <dbReference type="ARBA" id="ARBA00008973"/>
    </source>
</evidence>